<keyword evidence="3" id="KW-1185">Reference proteome</keyword>
<evidence type="ECO:0000256" key="1">
    <source>
        <dbReference type="SAM" id="MobiDB-lite"/>
    </source>
</evidence>
<evidence type="ECO:0000313" key="2">
    <source>
        <dbReference type="EMBL" id="CAH2054851.1"/>
    </source>
</evidence>
<feature type="non-terminal residue" evidence="2">
    <location>
        <position position="159"/>
    </location>
</feature>
<feature type="compositionally biased region" description="Basic residues" evidence="1">
    <location>
        <begin position="150"/>
        <end position="159"/>
    </location>
</feature>
<dbReference type="Proteomes" id="UP000837857">
    <property type="component" value="Chromosome 21"/>
</dbReference>
<protein>
    <submittedName>
        <fullName evidence="2">Uncharacterized protein</fullName>
    </submittedName>
</protein>
<proteinExistence type="predicted"/>
<organism evidence="2 3">
    <name type="scientific">Iphiclides podalirius</name>
    <name type="common">scarce swallowtail</name>
    <dbReference type="NCBI Taxonomy" id="110791"/>
    <lineage>
        <taxon>Eukaryota</taxon>
        <taxon>Metazoa</taxon>
        <taxon>Ecdysozoa</taxon>
        <taxon>Arthropoda</taxon>
        <taxon>Hexapoda</taxon>
        <taxon>Insecta</taxon>
        <taxon>Pterygota</taxon>
        <taxon>Neoptera</taxon>
        <taxon>Endopterygota</taxon>
        <taxon>Lepidoptera</taxon>
        <taxon>Glossata</taxon>
        <taxon>Ditrysia</taxon>
        <taxon>Papilionoidea</taxon>
        <taxon>Papilionidae</taxon>
        <taxon>Papilioninae</taxon>
        <taxon>Iphiclides</taxon>
    </lineage>
</organism>
<gene>
    <name evidence="2" type="ORF">IPOD504_LOCUS8816</name>
</gene>
<accession>A0ABN8IKA9</accession>
<name>A0ABN8IKA9_9NEOP</name>
<evidence type="ECO:0000313" key="3">
    <source>
        <dbReference type="Proteomes" id="UP000837857"/>
    </source>
</evidence>
<reference evidence="2" key="1">
    <citation type="submission" date="2022-03" db="EMBL/GenBank/DDBJ databases">
        <authorList>
            <person name="Martin H S."/>
        </authorList>
    </citation>
    <scope>NUCLEOTIDE SEQUENCE</scope>
</reference>
<sequence>MSVTQYVPERAEPTLARGWLAERGGRVVGECRPPPPGVFVIEPPNHIRRSPVAPRVPDQLHPNLKAVARTRDPGTVRYRVTRAEQPHVPGGVSESRLAPPAVKIATESKLQLCGGWGGQGGYALESCVDSGLLRPPPQPHSSQLGTVYATKRRRRNGKR</sequence>
<dbReference type="EMBL" id="OW152833">
    <property type="protein sequence ID" value="CAH2054851.1"/>
    <property type="molecule type" value="Genomic_DNA"/>
</dbReference>
<feature type="region of interest" description="Disordered" evidence="1">
    <location>
        <begin position="128"/>
        <end position="159"/>
    </location>
</feature>